<dbReference type="AlphaFoldDB" id="A0A7L5DWD8"/>
<dbReference type="RefSeq" id="WP_169551821.1">
    <property type="nucleotide sequence ID" value="NZ_CP051677.1"/>
</dbReference>
<dbReference type="EMBL" id="CP051677">
    <property type="protein sequence ID" value="QJD79860.1"/>
    <property type="molecule type" value="Genomic_DNA"/>
</dbReference>
<dbReference type="InterPro" id="IPR015943">
    <property type="entry name" value="WD40/YVTN_repeat-like_dom_sf"/>
</dbReference>
<dbReference type="Proteomes" id="UP000501128">
    <property type="component" value="Chromosome"/>
</dbReference>
<evidence type="ECO:0000259" key="3">
    <source>
        <dbReference type="PROSITE" id="PS50853"/>
    </source>
</evidence>
<evidence type="ECO:0000259" key="2">
    <source>
        <dbReference type="PROSITE" id="PS50215"/>
    </source>
</evidence>
<evidence type="ECO:0000313" key="4">
    <source>
        <dbReference type="EMBL" id="QJD79860.1"/>
    </source>
</evidence>
<dbReference type="InterPro" id="IPR003961">
    <property type="entry name" value="FN3_dom"/>
</dbReference>
<gene>
    <name evidence="4" type="ORF">HH216_16625</name>
</gene>
<dbReference type="Gene3D" id="2.60.40.10">
    <property type="entry name" value="Immunoglobulins"/>
    <property type="match status" value="2"/>
</dbReference>
<feature type="domain" description="Peptidase M12B" evidence="2">
    <location>
        <begin position="64"/>
        <end position="238"/>
    </location>
</feature>
<dbReference type="GO" id="GO:0006508">
    <property type="term" value="P:proteolysis"/>
    <property type="evidence" value="ECO:0007669"/>
    <property type="project" value="InterPro"/>
</dbReference>
<feature type="signal peptide" evidence="1">
    <location>
        <begin position="1"/>
        <end position="23"/>
    </location>
</feature>
<dbReference type="SUPFAM" id="SSF101898">
    <property type="entry name" value="NHL repeat"/>
    <property type="match status" value="1"/>
</dbReference>
<keyword evidence="1" id="KW-0732">Signal</keyword>
<evidence type="ECO:0000256" key="1">
    <source>
        <dbReference type="SAM" id="SignalP"/>
    </source>
</evidence>
<dbReference type="InterPro" id="IPR036116">
    <property type="entry name" value="FN3_sf"/>
</dbReference>
<feature type="chain" id="PRO_5029543344" evidence="1">
    <location>
        <begin position="24"/>
        <end position="1220"/>
    </location>
</feature>
<dbReference type="PROSITE" id="PS50853">
    <property type="entry name" value="FN3"/>
    <property type="match status" value="1"/>
</dbReference>
<dbReference type="Pfam" id="PF13688">
    <property type="entry name" value="Reprolysin_5"/>
    <property type="match status" value="1"/>
</dbReference>
<dbReference type="PROSITE" id="PS50215">
    <property type="entry name" value="ADAM_MEPRO"/>
    <property type="match status" value="1"/>
</dbReference>
<dbReference type="CDD" id="cd00063">
    <property type="entry name" value="FN3"/>
    <property type="match status" value="1"/>
</dbReference>
<name>A0A7L5DWD8_9BACT</name>
<feature type="domain" description="Fibronectin type-III" evidence="3">
    <location>
        <begin position="253"/>
        <end position="353"/>
    </location>
</feature>
<dbReference type="SUPFAM" id="SSF55486">
    <property type="entry name" value="Metalloproteases ('zincins'), catalytic domain"/>
    <property type="match status" value="1"/>
</dbReference>
<evidence type="ECO:0000313" key="5">
    <source>
        <dbReference type="Proteomes" id="UP000501128"/>
    </source>
</evidence>
<organism evidence="4 5">
    <name type="scientific">Spirosoma rhododendri</name>
    <dbReference type="NCBI Taxonomy" id="2728024"/>
    <lineage>
        <taxon>Bacteria</taxon>
        <taxon>Pseudomonadati</taxon>
        <taxon>Bacteroidota</taxon>
        <taxon>Cytophagia</taxon>
        <taxon>Cytophagales</taxon>
        <taxon>Cytophagaceae</taxon>
        <taxon>Spirosoma</taxon>
    </lineage>
</organism>
<keyword evidence="5" id="KW-1185">Reference proteome</keyword>
<dbReference type="InterPro" id="IPR024079">
    <property type="entry name" value="MetalloPept_cat_dom_sf"/>
</dbReference>
<sequence length="1220" mass="133797">MRQLSTLVCICLCFGVWIATATAQTVPFCGVDDRVLPDSVIRLMARLPQLRAGQQARRAAGEQRVCRIAVDIDSDTYLAYAKDTNQIRSYVLAQIGQVSTIFEREINTKLTVVSIHIWKDTEPDPYRGETNPLTLFNRIQTAWPQLPNRIALDKRVYLLTKQTSTAVLGVGGGGYVVARLDIPVLAHELGHAFDSPHTHNCAWPGGPIDYCSDIEGGCYTGSLEYARGTLMSYCEIRQQSFHPFCQTLMTNYAITNLPVLNTPAQAPLLPAQLTLTNTPFLYWDGQPTASRYDIEVSQTADFARKQLSDTTATNGYSLTQLVPGQPYFIRVRSVNRLGASDWSGVCQLQLAGSTADVPVLLSPTNDQTMVPYSDNKLFTVRPVAGAVSYQFQLTFDNDLAFATPLTTTMVTTPTLSLTDYNSGAFRWRVRALFSNRTGPWSTPNRFFCNPPNYRFNRPFDEVAPLTFPYLYLPAIQSAVVRVVVSTDPQFTKPVYSKTFRDATQYTDILQDLTPFTTYYVRSEEINTRPDYPAGTLAGITSSFRTGDEAISSAWTFINGGTRPDLPQGYVFGSSKAGNGAMWAINDNGLARLAEDSIRTFSRQSTRGKIGNQRAVISTDDDGAIWLMNRISANVFKNGIPVPYFQMGKLDEATGTLTNRVTFTYSGADGLSGFDARQRLVFTSYAVYRVSGDSLTTLYKLPVGAALTRWATRAGLLWLIQANYANTAVPTSLVRINTATGATTLFNMTNTPSLDKYLNLLVVDRRGTVWVSHSGGTATTAPLVRFDGQTWTSFLRSSTMPISSPIDMTVDAADNLLVNDYGTPYTIYRYDGTAWRQVTKVTPGALQSINVDSRGAIWLSGQFQLARFNPCSDLKAPTLTVDKPTVEAGGIITLQAAGCQDVLWSWAAGADTVSNRLIRYSNLHAIKSEANTVYQASCYRDGCVGKAASLSVTVVPVLALTASAQRSYCPGDSVGVSITQQGQFATGNQFTLRLRNQAQTTTLTTRQQGQLLTTTLPADLTPGSYVLYAQSTQPVVRTRDSVQVTLAPLPTAELSTNKQLFPVGDSSRVTVSLTGTPPWQLLDAVNRPVTVSTSPYTFYIRATQPANFTVALNDLRDANCKRGIIKNNLVVSSLILADEPAASSQIAVFPNPVARQVIVDAAIPIAELSLRDMQGREVARQSVTGRHTRFDWALPDLPVGQYTLLVLTTDGNRSHWKIIRH</sequence>
<reference evidence="4 5" key="1">
    <citation type="submission" date="2020-04" db="EMBL/GenBank/DDBJ databases">
        <title>Genome sequencing of novel species.</title>
        <authorList>
            <person name="Heo J."/>
            <person name="Kim S.-J."/>
            <person name="Kim J.-S."/>
            <person name="Hong S.-B."/>
            <person name="Kwon S.-W."/>
        </authorList>
    </citation>
    <scope>NUCLEOTIDE SEQUENCE [LARGE SCALE GENOMIC DNA]</scope>
    <source>
        <strain evidence="4 5">CJU-R4</strain>
    </source>
</reference>
<dbReference type="InterPro" id="IPR013783">
    <property type="entry name" value="Ig-like_fold"/>
</dbReference>
<dbReference type="GO" id="GO:0004222">
    <property type="term" value="F:metalloendopeptidase activity"/>
    <property type="evidence" value="ECO:0007669"/>
    <property type="project" value="InterPro"/>
</dbReference>
<accession>A0A7L5DWD8</accession>
<dbReference type="Pfam" id="PF00041">
    <property type="entry name" value="fn3"/>
    <property type="match status" value="1"/>
</dbReference>
<dbReference type="Gene3D" id="3.40.390.10">
    <property type="entry name" value="Collagenase (Catalytic Domain)"/>
    <property type="match status" value="1"/>
</dbReference>
<dbReference type="SUPFAM" id="SSF49265">
    <property type="entry name" value="Fibronectin type III"/>
    <property type="match status" value="1"/>
</dbReference>
<dbReference type="InterPro" id="IPR001590">
    <property type="entry name" value="Peptidase_M12B"/>
</dbReference>
<protein>
    <submittedName>
        <fullName evidence="4">Peptidase M12B ADAM/reprolysin</fullName>
    </submittedName>
</protein>
<proteinExistence type="predicted"/>
<dbReference type="Gene3D" id="2.130.10.10">
    <property type="entry name" value="YVTN repeat-like/Quinoprotein amine dehydrogenase"/>
    <property type="match status" value="1"/>
</dbReference>
<dbReference type="KEGG" id="srho:HH216_16625"/>